<dbReference type="KEGG" id="psco:LY89DRAFT_326665"/>
<accession>A0A132B8T1</accession>
<evidence type="ECO:0000313" key="3">
    <source>
        <dbReference type="Proteomes" id="UP000070700"/>
    </source>
</evidence>
<evidence type="ECO:0000256" key="1">
    <source>
        <dbReference type="SAM" id="MobiDB-lite"/>
    </source>
</evidence>
<dbReference type="InParanoid" id="A0A132B8T1"/>
<keyword evidence="3" id="KW-1185">Reference proteome</keyword>
<name>A0A132B8T1_MOLSC</name>
<organism evidence="2 3">
    <name type="scientific">Mollisia scopiformis</name>
    <name type="common">Conifer needle endophyte fungus</name>
    <name type="synonym">Phialocephala scopiformis</name>
    <dbReference type="NCBI Taxonomy" id="149040"/>
    <lineage>
        <taxon>Eukaryota</taxon>
        <taxon>Fungi</taxon>
        <taxon>Dikarya</taxon>
        <taxon>Ascomycota</taxon>
        <taxon>Pezizomycotina</taxon>
        <taxon>Leotiomycetes</taxon>
        <taxon>Helotiales</taxon>
        <taxon>Mollisiaceae</taxon>
        <taxon>Mollisia</taxon>
    </lineage>
</organism>
<feature type="compositionally biased region" description="Low complexity" evidence="1">
    <location>
        <begin position="165"/>
        <end position="174"/>
    </location>
</feature>
<sequence>MCHRKKECCDHSLLLFPFLLNNKKPKLCVGSPRSQKKSLCWIGGWCSSCCSLPNKFRAFDLLFLLIKHQPMDQPSSPILSWAPFSGECLNEITLPEIYLQRGTGLSKKAREGSNFSQQRERADTVTLYRIPEMHTRSQIHIHSTHNHIQIRDLAKSAASHRLPHLSRSSSSHQQSSHHHHHPSIFVPYLTLPILPSLSFPIPVRSTCNTTHTTSCYGLTRRTPHPRPSC</sequence>
<dbReference type="Proteomes" id="UP000070700">
    <property type="component" value="Unassembled WGS sequence"/>
</dbReference>
<gene>
    <name evidence="2" type="ORF">LY89DRAFT_326665</name>
</gene>
<protein>
    <submittedName>
        <fullName evidence="2">Uncharacterized protein</fullName>
    </submittedName>
</protein>
<evidence type="ECO:0000313" key="2">
    <source>
        <dbReference type="EMBL" id="KUJ08806.1"/>
    </source>
</evidence>
<reference evidence="2 3" key="1">
    <citation type="submission" date="2015-10" db="EMBL/GenBank/DDBJ databases">
        <title>Full genome of DAOMC 229536 Phialocephala scopiformis, a fungal endophyte of spruce producing the potent anti-insectan compound rugulosin.</title>
        <authorList>
            <consortium name="DOE Joint Genome Institute"/>
            <person name="Walker A.K."/>
            <person name="Frasz S.L."/>
            <person name="Seifert K.A."/>
            <person name="Miller J.D."/>
            <person name="Mondo S.J."/>
            <person name="Labutti K."/>
            <person name="Lipzen A."/>
            <person name="Dockter R."/>
            <person name="Kennedy M."/>
            <person name="Grigoriev I.V."/>
            <person name="Spatafora J.W."/>
        </authorList>
    </citation>
    <scope>NUCLEOTIDE SEQUENCE [LARGE SCALE GENOMIC DNA]</scope>
    <source>
        <strain evidence="2 3">CBS 120377</strain>
    </source>
</reference>
<dbReference type="RefSeq" id="XP_018063161.1">
    <property type="nucleotide sequence ID" value="XM_018206754.1"/>
</dbReference>
<feature type="region of interest" description="Disordered" evidence="1">
    <location>
        <begin position="159"/>
        <end position="181"/>
    </location>
</feature>
<dbReference type="EMBL" id="KQ947434">
    <property type="protein sequence ID" value="KUJ08806.1"/>
    <property type="molecule type" value="Genomic_DNA"/>
</dbReference>
<dbReference type="GeneID" id="28816480"/>
<dbReference type="AlphaFoldDB" id="A0A132B8T1"/>
<proteinExistence type="predicted"/>